<dbReference type="PANTHER" id="PTHR34512:SF30">
    <property type="entry name" value="OUTER MEMBRANE PROTEIN ASSEMBLY FACTOR BAMB"/>
    <property type="match status" value="1"/>
</dbReference>
<dbReference type="Pfam" id="PF13360">
    <property type="entry name" value="PQQ_2"/>
    <property type="match status" value="1"/>
</dbReference>
<keyword evidence="8" id="KW-1185">Reference proteome</keyword>
<evidence type="ECO:0000256" key="3">
    <source>
        <dbReference type="ARBA" id="ARBA00023237"/>
    </source>
</evidence>
<comment type="similarity">
    <text evidence="4">Belongs to the BamB family.</text>
</comment>
<dbReference type="EMBL" id="QJKB01000001">
    <property type="protein sequence ID" value="PXX46714.1"/>
    <property type="molecule type" value="Genomic_DNA"/>
</dbReference>
<dbReference type="Gene3D" id="2.130.10.10">
    <property type="entry name" value="YVTN repeat-like/Quinoprotein amine dehydrogenase"/>
    <property type="match status" value="1"/>
</dbReference>
<sequence length="386" mass="40235">MQFSAKLLVVSSAFLALTGCSTLSSLNPFSSKADAKNQPSVLSEIKATMAIKPSWTVPIGTAGNYVFSPAAYGPNVYVAAADGALARIEVATGRTVWRINAGMRLTAGVGVDATSVVVAGEKGQVLAFDLDGKLRWKAQSTNEILSAPAVGQGLVVVRSIDNKVSAYDLKNGERKWSIERPLPPLTLRLAPGIVMNGQQAIVALPGGRMSALALNNGGLRWEATVGEPKGATELERVADVSGAPVIMGSDICASSYQGRVACFDVGTGALRWGKALSSEVGVSVDERFVFAADVAGAVNAYARNGGASAWRNDKLSYRRLSAPISYDRAVAVGDFAGYVHFLSREDGSFIGRIATDGSQILAAPLVVDAKLIVQTKSGSVVALATE</sequence>
<protein>
    <recommendedName>
        <fullName evidence="4">Outer membrane protein assembly factor BamB</fullName>
    </recommendedName>
</protein>
<dbReference type="InterPro" id="IPR011047">
    <property type="entry name" value="Quinoprotein_ADH-like_sf"/>
</dbReference>
<comment type="caution">
    <text evidence="7">The sequence shown here is derived from an EMBL/GenBank/DDBJ whole genome shotgun (WGS) entry which is preliminary data.</text>
</comment>
<evidence type="ECO:0000256" key="4">
    <source>
        <dbReference type="HAMAP-Rule" id="MF_00923"/>
    </source>
</evidence>
<feature type="chain" id="PRO_5016472504" description="Outer membrane protein assembly factor BamB" evidence="5">
    <location>
        <begin position="27"/>
        <end position="386"/>
    </location>
</feature>
<evidence type="ECO:0000256" key="2">
    <source>
        <dbReference type="ARBA" id="ARBA00023136"/>
    </source>
</evidence>
<evidence type="ECO:0000256" key="1">
    <source>
        <dbReference type="ARBA" id="ARBA00022729"/>
    </source>
</evidence>
<comment type="function">
    <text evidence="4">Part of the outer membrane protein assembly complex, which is involved in assembly and insertion of beta-barrel proteins into the outer membrane.</text>
</comment>
<dbReference type="GO" id="GO:0043165">
    <property type="term" value="P:Gram-negative-bacterium-type cell outer membrane assembly"/>
    <property type="evidence" value="ECO:0007669"/>
    <property type="project" value="UniProtKB-UniRule"/>
</dbReference>
<dbReference type="AlphaFoldDB" id="A0A318K0A2"/>
<keyword evidence="1 4" id="KW-0732">Signal</keyword>
<dbReference type="PANTHER" id="PTHR34512">
    <property type="entry name" value="CELL SURFACE PROTEIN"/>
    <property type="match status" value="1"/>
</dbReference>
<dbReference type="SUPFAM" id="SSF50998">
    <property type="entry name" value="Quinoprotein alcohol dehydrogenase-like"/>
    <property type="match status" value="1"/>
</dbReference>
<keyword evidence="4" id="KW-0449">Lipoprotein</keyword>
<evidence type="ECO:0000313" key="7">
    <source>
        <dbReference type="EMBL" id="PXX46714.1"/>
    </source>
</evidence>
<dbReference type="OrthoDB" id="5173551at2"/>
<evidence type="ECO:0000256" key="5">
    <source>
        <dbReference type="SAM" id="SignalP"/>
    </source>
</evidence>
<dbReference type="GO" id="GO:0009279">
    <property type="term" value="C:cell outer membrane"/>
    <property type="evidence" value="ECO:0007669"/>
    <property type="project" value="UniProtKB-SubCell"/>
</dbReference>
<evidence type="ECO:0000259" key="6">
    <source>
        <dbReference type="Pfam" id="PF13360"/>
    </source>
</evidence>
<keyword evidence="4" id="KW-0564">Palmitate</keyword>
<keyword evidence="2 4" id="KW-0472">Membrane</keyword>
<proteinExistence type="inferred from homology"/>
<feature type="domain" description="Pyrrolo-quinoline quinone repeat" evidence="6">
    <location>
        <begin position="82"/>
        <end position="312"/>
    </location>
</feature>
<dbReference type="InterPro" id="IPR002372">
    <property type="entry name" value="PQQ_rpt_dom"/>
</dbReference>
<comment type="subcellular location">
    <subcellularLocation>
        <location evidence="4">Cell outer membrane</location>
        <topology evidence="4">Lipid-anchor</topology>
    </subcellularLocation>
</comment>
<evidence type="ECO:0000313" key="8">
    <source>
        <dbReference type="Proteomes" id="UP000247792"/>
    </source>
</evidence>
<dbReference type="InterPro" id="IPR018391">
    <property type="entry name" value="PQQ_b-propeller_rpt"/>
</dbReference>
<dbReference type="InterPro" id="IPR017687">
    <property type="entry name" value="BamB"/>
</dbReference>
<dbReference type="NCBIfam" id="TIGR03300">
    <property type="entry name" value="assembly_YfgL"/>
    <property type="match status" value="1"/>
</dbReference>
<gene>
    <name evidence="4" type="primary">bamB</name>
    <name evidence="7" type="ORF">DFR42_101287</name>
</gene>
<dbReference type="InterPro" id="IPR015943">
    <property type="entry name" value="WD40/YVTN_repeat-like_dom_sf"/>
</dbReference>
<dbReference type="GO" id="GO:0051205">
    <property type="term" value="P:protein insertion into membrane"/>
    <property type="evidence" value="ECO:0007669"/>
    <property type="project" value="UniProtKB-UniRule"/>
</dbReference>
<dbReference type="PROSITE" id="PS51257">
    <property type="entry name" value="PROKAR_LIPOPROTEIN"/>
    <property type="match status" value="1"/>
</dbReference>
<accession>A0A318K0A2</accession>
<dbReference type="SMART" id="SM00564">
    <property type="entry name" value="PQQ"/>
    <property type="match status" value="4"/>
</dbReference>
<feature type="signal peptide" evidence="5">
    <location>
        <begin position="1"/>
        <end position="26"/>
    </location>
</feature>
<dbReference type="HAMAP" id="MF_00923">
    <property type="entry name" value="OM_assembly_BamB"/>
    <property type="match status" value="1"/>
</dbReference>
<dbReference type="Proteomes" id="UP000247792">
    <property type="component" value="Unassembled WGS sequence"/>
</dbReference>
<comment type="subunit">
    <text evidence="4">Part of the Bam complex.</text>
</comment>
<keyword evidence="3 4" id="KW-0998">Cell outer membrane</keyword>
<reference evidence="7 8" key="1">
    <citation type="submission" date="2018-05" db="EMBL/GenBank/DDBJ databases">
        <title>Genomic Encyclopedia of Type Strains, Phase IV (KMG-IV): sequencing the most valuable type-strain genomes for metagenomic binning, comparative biology and taxonomic classification.</title>
        <authorList>
            <person name="Goeker M."/>
        </authorList>
    </citation>
    <scope>NUCLEOTIDE SEQUENCE [LARGE SCALE GENOMIC DNA]</scope>
    <source>
        <strain evidence="7 8">DSM 19792</strain>
    </source>
</reference>
<name>A0A318K0A2_9BURK</name>
<dbReference type="RefSeq" id="WP_110253167.1">
    <property type="nucleotide sequence ID" value="NZ_QJKB01000001.1"/>
</dbReference>
<organism evidence="7 8">
    <name type="scientific">Undibacterium pigrum</name>
    <dbReference type="NCBI Taxonomy" id="401470"/>
    <lineage>
        <taxon>Bacteria</taxon>
        <taxon>Pseudomonadati</taxon>
        <taxon>Pseudomonadota</taxon>
        <taxon>Betaproteobacteria</taxon>
        <taxon>Burkholderiales</taxon>
        <taxon>Oxalobacteraceae</taxon>
        <taxon>Undibacterium</taxon>
    </lineage>
</organism>